<proteinExistence type="predicted"/>
<dbReference type="WBParaSite" id="maker-uti_cns_0047247-snap-gene-0.14-mRNA-1">
    <property type="protein sequence ID" value="maker-uti_cns_0047247-snap-gene-0.14-mRNA-1"/>
    <property type="gene ID" value="maker-uti_cns_0047247-snap-gene-0.14"/>
</dbReference>
<dbReference type="SUPFAM" id="SSF54648">
    <property type="entry name" value="DLC"/>
    <property type="match status" value="1"/>
</dbReference>
<dbReference type="Proteomes" id="UP000095280">
    <property type="component" value="Unplaced"/>
</dbReference>
<feature type="compositionally biased region" description="Polar residues" evidence="1">
    <location>
        <begin position="30"/>
        <end position="49"/>
    </location>
</feature>
<feature type="compositionally biased region" description="Basic and acidic residues" evidence="1">
    <location>
        <begin position="1"/>
        <end position="11"/>
    </location>
</feature>
<dbReference type="InterPro" id="IPR037177">
    <property type="entry name" value="DLC_sf"/>
</dbReference>
<dbReference type="Pfam" id="PF01221">
    <property type="entry name" value="Dynein_light"/>
    <property type="match status" value="1"/>
</dbReference>
<evidence type="ECO:0000313" key="2">
    <source>
        <dbReference type="Proteomes" id="UP000095280"/>
    </source>
</evidence>
<evidence type="ECO:0000256" key="1">
    <source>
        <dbReference type="SAM" id="MobiDB-lite"/>
    </source>
</evidence>
<feature type="region of interest" description="Disordered" evidence="1">
    <location>
        <begin position="1"/>
        <end position="49"/>
    </location>
</feature>
<dbReference type="SMART" id="SM01375">
    <property type="entry name" value="Dynein_light"/>
    <property type="match status" value="1"/>
</dbReference>
<dbReference type="Gene3D" id="3.30.740.10">
    <property type="entry name" value="Protein Inhibitor Of Neuronal Nitric Oxide Synthase"/>
    <property type="match status" value="1"/>
</dbReference>
<dbReference type="AlphaFoldDB" id="A0A1I8JFH1"/>
<dbReference type="GO" id="GO:0007017">
    <property type="term" value="P:microtubule-based process"/>
    <property type="evidence" value="ECO:0007669"/>
    <property type="project" value="InterPro"/>
</dbReference>
<protein>
    <submittedName>
        <fullName evidence="3">Dynein light chain</fullName>
    </submittedName>
</protein>
<dbReference type="GO" id="GO:0030286">
    <property type="term" value="C:dynein complex"/>
    <property type="evidence" value="ECO:0007669"/>
    <property type="project" value="InterPro"/>
</dbReference>
<accession>A0A1I8JFH1</accession>
<organism evidence="2 3">
    <name type="scientific">Macrostomum lignano</name>
    <dbReference type="NCBI Taxonomy" id="282301"/>
    <lineage>
        <taxon>Eukaryota</taxon>
        <taxon>Metazoa</taxon>
        <taxon>Spiralia</taxon>
        <taxon>Lophotrochozoa</taxon>
        <taxon>Platyhelminthes</taxon>
        <taxon>Rhabditophora</taxon>
        <taxon>Macrostomorpha</taxon>
        <taxon>Macrostomida</taxon>
        <taxon>Macrostomidae</taxon>
        <taxon>Macrostomum</taxon>
    </lineage>
</organism>
<name>A0A1I8JFH1_9PLAT</name>
<sequence length="141" mass="15390">AEESEAKRLTDCTEWTRGAPEPLADRSVHKTQPQRASVQQNSSHLGAQSPAASMSLTFVKGDISDEVRRSLQGVISTVAAENQDNHEIMARAVKQRLDSSLGSGWQVVIGRSYSCQVIHEKGSFANFSIGPYVMAVWRAGF</sequence>
<reference evidence="3" key="1">
    <citation type="submission" date="2016-11" db="UniProtKB">
        <authorList>
            <consortium name="WormBaseParasite"/>
        </authorList>
    </citation>
    <scope>IDENTIFICATION</scope>
</reference>
<dbReference type="InterPro" id="IPR001372">
    <property type="entry name" value="Dynein_light_chain_typ-1/2"/>
</dbReference>
<keyword evidence="2" id="KW-1185">Reference proteome</keyword>
<evidence type="ECO:0000313" key="3">
    <source>
        <dbReference type="WBParaSite" id="maker-uti_cns_0047247-snap-gene-0.14-mRNA-1"/>
    </source>
</evidence>
<dbReference type="CDD" id="cd21450">
    <property type="entry name" value="DLC-like_DYNLL1-like"/>
    <property type="match status" value="1"/>
</dbReference>